<evidence type="ECO:0000259" key="16">
    <source>
        <dbReference type="PROSITE" id="PS51068"/>
    </source>
</evidence>
<dbReference type="Proteomes" id="UP001218788">
    <property type="component" value="Unassembled WGS sequence"/>
</dbReference>
<dbReference type="SMART" id="SM01232">
    <property type="entry name" value="H2TH"/>
    <property type="match status" value="1"/>
</dbReference>
<evidence type="ECO:0000256" key="5">
    <source>
        <dbReference type="ARBA" id="ARBA00022763"/>
    </source>
</evidence>
<evidence type="ECO:0000256" key="2">
    <source>
        <dbReference type="ARBA" id="ARBA00009409"/>
    </source>
</evidence>
<dbReference type="InterPro" id="IPR035937">
    <property type="entry name" value="FPG_N"/>
</dbReference>
<dbReference type="InterPro" id="IPR015886">
    <property type="entry name" value="H2TH_FPG"/>
</dbReference>
<evidence type="ECO:0000256" key="8">
    <source>
        <dbReference type="ARBA" id="ARBA00022833"/>
    </source>
</evidence>
<proteinExistence type="inferred from homology"/>
<dbReference type="InterPro" id="IPR012319">
    <property type="entry name" value="FPG_cat"/>
</dbReference>
<dbReference type="SUPFAM" id="SSF81624">
    <property type="entry name" value="N-terminal domain of MutM-like DNA repair proteins"/>
    <property type="match status" value="1"/>
</dbReference>
<keyword evidence="9" id="KW-0238">DNA-binding</keyword>
<organism evidence="17 18">
    <name type="scientific">Alteromonas gilva</name>
    <dbReference type="NCBI Taxonomy" id="2987522"/>
    <lineage>
        <taxon>Bacteria</taxon>
        <taxon>Pseudomonadati</taxon>
        <taxon>Pseudomonadota</taxon>
        <taxon>Gammaproteobacteria</taxon>
        <taxon>Alteromonadales</taxon>
        <taxon>Alteromonadaceae</taxon>
        <taxon>Alteromonas/Salinimonas group</taxon>
        <taxon>Alteromonas</taxon>
    </lineage>
</organism>
<dbReference type="RefSeq" id="WP_273642248.1">
    <property type="nucleotide sequence ID" value="NZ_JAQQXP010000003.1"/>
</dbReference>
<keyword evidence="13" id="KW-0326">Glycosidase</keyword>
<evidence type="ECO:0000256" key="14">
    <source>
        <dbReference type="PROSITE-ProRule" id="PRU00391"/>
    </source>
</evidence>
<keyword evidence="18" id="KW-1185">Reference proteome</keyword>
<comment type="similarity">
    <text evidence="2">Belongs to the FPG family.</text>
</comment>
<evidence type="ECO:0000256" key="6">
    <source>
        <dbReference type="ARBA" id="ARBA00022771"/>
    </source>
</evidence>
<keyword evidence="5" id="KW-0227">DNA damage</keyword>
<dbReference type="InterPro" id="IPR010979">
    <property type="entry name" value="Ribosomal_uS13-like_H2TH"/>
</dbReference>
<evidence type="ECO:0000256" key="1">
    <source>
        <dbReference type="ARBA" id="ARBA00001947"/>
    </source>
</evidence>
<keyword evidence="4" id="KW-0479">Metal-binding</keyword>
<dbReference type="EC" id="4.2.99.18" evidence="3"/>
<gene>
    <name evidence="17" type="primary">nei</name>
    <name evidence="17" type="ORF">OIK42_16845</name>
</gene>
<evidence type="ECO:0000313" key="18">
    <source>
        <dbReference type="Proteomes" id="UP001218788"/>
    </source>
</evidence>
<dbReference type="Pfam" id="PF06831">
    <property type="entry name" value="H2TH"/>
    <property type="match status" value="1"/>
</dbReference>
<evidence type="ECO:0000256" key="13">
    <source>
        <dbReference type="ARBA" id="ARBA00023295"/>
    </source>
</evidence>
<keyword evidence="6 14" id="KW-0863">Zinc-finger</keyword>
<evidence type="ECO:0000256" key="11">
    <source>
        <dbReference type="ARBA" id="ARBA00023239"/>
    </source>
</evidence>
<dbReference type="Pfam" id="PF01149">
    <property type="entry name" value="Fapy_DNA_glyco"/>
    <property type="match status" value="1"/>
</dbReference>
<keyword evidence="7" id="KW-0378">Hydrolase</keyword>
<dbReference type="Gene3D" id="1.10.8.50">
    <property type="match status" value="1"/>
</dbReference>
<dbReference type="SUPFAM" id="SSF57716">
    <property type="entry name" value="Glucocorticoid receptor-like (DNA-binding domain)"/>
    <property type="match status" value="1"/>
</dbReference>
<evidence type="ECO:0000256" key="4">
    <source>
        <dbReference type="ARBA" id="ARBA00022723"/>
    </source>
</evidence>
<name>A0ABT5L5W7_9ALTE</name>
<keyword evidence="12" id="KW-0511">Multifunctional enzyme</keyword>
<comment type="cofactor">
    <cofactor evidence="1">
        <name>Zn(2+)</name>
        <dbReference type="ChEBI" id="CHEBI:29105"/>
    </cofactor>
</comment>
<comment type="caution">
    <text evidence="17">The sequence shown here is derived from an EMBL/GenBank/DDBJ whole genome shotgun (WGS) entry which is preliminary data.</text>
</comment>
<keyword evidence="17" id="KW-0255">Endonuclease</keyword>
<reference evidence="17 18" key="1">
    <citation type="submission" date="2022-10" db="EMBL/GenBank/DDBJ databases">
        <title>Alteromonas sp. chi3 Genome sequencing.</title>
        <authorList>
            <person name="Park S."/>
        </authorList>
    </citation>
    <scope>NUCLEOTIDE SEQUENCE [LARGE SCALE GENOMIC DNA]</scope>
    <source>
        <strain evidence="18">chi3</strain>
    </source>
</reference>
<dbReference type="GO" id="GO:0140078">
    <property type="term" value="F:class I DNA-(apurinic or apyrimidinic site) endonuclease activity"/>
    <property type="evidence" value="ECO:0007669"/>
    <property type="project" value="UniProtKB-EC"/>
</dbReference>
<dbReference type="Pfam" id="PF06827">
    <property type="entry name" value="zf-FPG_IleRS"/>
    <property type="match status" value="1"/>
</dbReference>
<evidence type="ECO:0000313" key="17">
    <source>
        <dbReference type="EMBL" id="MDC8832426.1"/>
    </source>
</evidence>
<sequence length="273" mass="30737">MPEGPEIRQSADALAQALVNQRLERVTLGLDALKPFHSQLTGQLVKAVTCRGKAMLIHLANGLSVYSHNQLYGLWVIAKRGEIPDTRRSLRLALHTKERSALLYSASDISVWQTEQLSQHPFLRKLGPDVLSEQLDASVIAERLLNKRFSGRRLSALYLDQHFVAGLGNYLRSEVLFFAGLHPDKKPRELTHAAIHQLAEQTIIVSKRSYHTGGYTVPVKAKQVPAPSRTDYEASRFMVFGRDQKPCRVCGELIVRAERNSRRVYFCPACQQV</sequence>
<dbReference type="InterPro" id="IPR000214">
    <property type="entry name" value="Znf_DNA_glyclase/AP_lyase"/>
</dbReference>
<keyword evidence="17" id="KW-0540">Nuclease</keyword>
<evidence type="ECO:0000256" key="7">
    <source>
        <dbReference type="ARBA" id="ARBA00022801"/>
    </source>
</evidence>
<evidence type="ECO:0000256" key="9">
    <source>
        <dbReference type="ARBA" id="ARBA00023125"/>
    </source>
</evidence>
<keyword evidence="10" id="KW-0234">DNA repair</keyword>
<dbReference type="EMBL" id="JAQQXP010000003">
    <property type="protein sequence ID" value="MDC8832426.1"/>
    <property type="molecule type" value="Genomic_DNA"/>
</dbReference>
<evidence type="ECO:0000259" key="15">
    <source>
        <dbReference type="PROSITE" id="PS51066"/>
    </source>
</evidence>
<dbReference type="NCBIfam" id="NF007763">
    <property type="entry name" value="PRK10445.1"/>
    <property type="match status" value="1"/>
</dbReference>
<dbReference type="PANTHER" id="PTHR42697">
    <property type="entry name" value="ENDONUCLEASE 8"/>
    <property type="match status" value="1"/>
</dbReference>
<dbReference type="PROSITE" id="PS51068">
    <property type="entry name" value="FPG_CAT"/>
    <property type="match status" value="1"/>
</dbReference>
<dbReference type="PANTHER" id="PTHR42697:SF1">
    <property type="entry name" value="ENDONUCLEASE 8"/>
    <property type="match status" value="1"/>
</dbReference>
<keyword evidence="11 17" id="KW-0456">Lyase</keyword>
<dbReference type="InterPro" id="IPR010663">
    <property type="entry name" value="Znf_FPG/IleRS"/>
</dbReference>
<dbReference type="SMART" id="SM00898">
    <property type="entry name" value="Fapy_DNA_glyco"/>
    <property type="match status" value="1"/>
</dbReference>
<protein>
    <recommendedName>
        <fullName evidence="3">DNA-(apurinic or apyrimidinic site) lyase</fullName>
        <ecNumber evidence="3">4.2.99.18</ecNumber>
    </recommendedName>
</protein>
<evidence type="ECO:0000256" key="12">
    <source>
        <dbReference type="ARBA" id="ARBA00023268"/>
    </source>
</evidence>
<feature type="domain" description="Formamidopyrimidine-DNA glycosylase catalytic" evidence="16">
    <location>
        <begin position="2"/>
        <end position="90"/>
    </location>
</feature>
<keyword evidence="8" id="KW-0862">Zinc</keyword>
<evidence type="ECO:0000256" key="3">
    <source>
        <dbReference type="ARBA" id="ARBA00012720"/>
    </source>
</evidence>
<accession>A0ABT5L5W7</accession>
<evidence type="ECO:0000256" key="10">
    <source>
        <dbReference type="ARBA" id="ARBA00023204"/>
    </source>
</evidence>
<feature type="domain" description="FPG-type" evidence="15">
    <location>
        <begin position="238"/>
        <end position="272"/>
    </location>
</feature>
<dbReference type="Gene3D" id="3.20.190.10">
    <property type="entry name" value="MutM-like, N-terminal"/>
    <property type="match status" value="1"/>
</dbReference>
<dbReference type="SUPFAM" id="SSF46946">
    <property type="entry name" value="S13-like H2TH domain"/>
    <property type="match status" value="1"/>
</dbReference>
<dbReference type="PROSITE" id="PS51066">
    <property type="entry name" value="ZF_FPG_2"/>
    <property type="match status" value="1"/>
</dbReference>